<comment type="caution">
    <text evidence="1">The sequence shown here is derived from an EMBL/GenBank/DDBJ whole genome shotgun (WGS) entry which is preliminary data.</text>
</comment>
<accession>A0A8S1YPU1</accession>
<sequence length="71" mass="7811">MLSTSGCSGSLNKITTLSPHNGQITCLQISRKNNSFLSTGFINQYVVGINQIIKNERIPNYDDNILIAQIV</sequence>
<protein>
    <submittedName>
        <fullName evidence="1">Uncharacterized protein</fullName>
    </submittedName>
</protein>
<dbReference type="EMBL" id="CAJJDO010000273">
    <property type="protein sequence ID" value="CAD8214917.1"/>
    <property type="molecule type" value="Genomic_DNA"/>
</dbReference>
<dbReference type="Proteomes" id="UP000689195">
    <property type="component" value="Unassembled WGS sequence"/>
</dbReference>
<gene>
    <name evidence="1" type="ORF">PPENT_87.1.T2730001</name>
</gene>
<dbReference type="AlphaFoldDB" id="A0A8S1YPU1"/>
<keyword evidence="2" id="KW-1185">Reference proteome</keyword>
<evidence type="ECO:0000313" key="1">
    <source>
        <dbReference type="EMBL" id="CAD8214917.1"/>
    </source>
</evidence>
<evidence type="ECO:0000313" key="2">
    <source>
        <dbReference type="Proteomes" id="UP000689195"/>
    </source>
</evidence>
<reference evidence="1" key="1">
    <citation type="submission" date="2021-01" db="EMBL/GenBank/DDBJ databases">
        <authorList>
            <consortium name="Genoscope - CEA"/>
            <person name="William W."/>
        </authorList>
    </citation>
    <scope>NUCLEOTIDE SEQUENCE</scope>
</reference>
<name>A0A8S1YPU1_9CILI</name>
<organism evidence="1 2">
    <name type="scientific">Paramecium pentaurelia</name>
    <dbReference type="NCBI Taxonomy" id="43138"/>
    <lineage>
        <taxon>Eukaryota</taxon>
        <taxon>Sar</taxon>
        <taxon>Alveolata</taxon>
        <taxon>Ciliophora</taxon>
        <taxon>Intramacronucleata</taxon>
        <taxon>Oligohymenophorea</taxon>
        <taxon>Peniculida</taxon>
        <taxon>Parameciidae</taxon>
        <taxon>Paramecium</taxon>
    </lineage>
</organism>
<proteinExistence type="predicted"/>